<keyword evidence="2" id="KW-1185">Reference proteome</keyword>
<evidence type="ECO:0000313" key="2">
    <source>
        <dbReference type="Proteomes" id="UP000248806"/>
    </source>
</evidence>
<gene>
    <name evidence="1" type="ORF">EI42_06366</name>
</gene>
<comment type="caution">
    <text evidence="1">The sequence shown here is derived from an EMBL/GenBank/DDBJ whole genome shotgun (WGS) entry which is preliminary data.</text>
</comment>
<dbReference type="AlphaFoldDB" id="A0A326TPZ7"/>
<organism evidence="1 2">
    <name type="scientific">Thermosporothrix hazakensis</name>
    <dbReference type="NCBI Taxonomy" id="644383"/>
    <lineage>
        <taxon>Bacteria</taxon>
        <taxon>Bacillati</taxon>
        <taxon>Chloroflexota</taxon>
        <taxon>Ktedonobacteria</taxon>
        <taxon>Ktedonobacterales</taxon>
        <taxon>Thermosporotrichaceae</taxon>
        <taxon>Thermosporothrix</taxon>
    </lineage>
</organism>
<evidence type="ECO:0000313" key="1">
    <source>
        <dbReference type="EMBL" id="PZW18067.1"/>
    </source>
</evidence>
<accession>A0A326TPZ7</accession>
<proteinExistence type="predicted"/>
<reference evidence="1 2" key="1">
    <citation type="submission" date="2018-06" db="EMBL/GenBank/DDBJ databases">
        <title>Genomic Encyclopedia of Archaeal and Bacterial Type Strains, Phase II (KMG-II): from individual species to whole genera.</title>
        <authorList>
            <person name="Goeker M."/>
        </authorList>
    </citation>
    <scope>NUCLEOTIDE SEQUENCE [LARGE SCALE GENOMIC DNA]</scope>
    <source>
        <strain evidence="1 2">ATCC BAA-1881</strain>
    </source>
</reference>
<dbReference type="EMBL" id="QKUF01000062">
    <property type="protein sequence ID" value="PZW18067.1"/>
    <property type="molecule type" value="Genomic_DNA"/>
</dbReference>
<sequence>MNRNKWILFDCPLCRQPMRISFHQHMLKQGKEYLETYYKCDPCDISLRNRVPREKAATIVDERHFPPPLIS</sequence>
<name>A0A326TPZ7_THEHA</name>
<dbReference type="Proteomes" id="UP000248806">
    <property type="component" value="Unassembled WGS sequence"/>
</dbReference>
<protein>
    <submittedName>
        <fullName evidence="1">Ogr/Delta-like zinc finger protein</fullName>
    </submittedName>
</protein>